<dbReference type="EMBL" id="UINC01093327">
    <property type="protein sequence ID" value="SVC47664.1"/>
    <property type="molecule type" value="Genomic_DNA"/>
</dbReference>
<gene>
    <name evidence="1" type="ORF">METZ01_LOCUS300518</name>
</gene>
<accession>A0A382MFD3</accession>
<sequence length="106" mass="11383">MKKAKNLRLNVTRPFIAVTEPGTRYLVTSSSEAIIGPDKWNARPLLDLSNATKLGLSEAEPLAEPTAGAAGEMLRLVLADQFLDGAGDGLSLALRANVDPHEFQIR</sequence>
<evidence type="ECO:0000313" key="1">
    <source>
        <dbReference type="EMBL" id="SVC47664.1"/>
    </source>
</evidence>
<reference evidence="1" key="1">
    <citation type="submission" date="2018-05" db="EMBL/GenBank/DDBJ databases">
        <authorList>
            <person name="Lanie J.A."/>
            <person name="Ng W.-L."/>
            <person name="Kazmierczak K.M."/>
            <person name="Andrzejewski T.M."/>
            <person name="Davidsen T.M."/>
            <person name="Wayne K.J."/>
            <person name="Tettelin H."/>
            <person name="Glass J.I."/>
            <person name="Rusch D."/>
            <person name="Podicherti R."/>
            <person name="Tsui H.-C.T."/>
            <person name="Winkler M.E."/>
        </authorList>
    </citation>
    <scope>NUCLEOTIDE SEQUENCE</scope>
</reference>
<proteinExistence type="predicted"/>
<dbReference type="AlphaFoldDB" id="A0A382MFD3"/>
<feature type="non-terminal residue" evidence="1">
    <location>
        <position position="106"/>
    </location>
</feature>
<name>A0A382MFD3_9ZZZZ</name>
<organism evidence="1">
    <name type="scientific">marine metagenome</name>
    <dbReference type="NCBI Taxonomy" id="408172"/>
    <lineage>
        <taxon>unclassified sequences</taxon>
        <taxon>metagenomes</taxon>
        <taxon>ecological metagenomes</taxon>
    </lineage>
</organism>
<protein>
    <submittedName>
        <fullName evidence="1">Uncharacterized protein</fullName>
    </submittedName>
</protein>